<keyword evidence="2" id="KW-0812">Transmembrane</keyword>
<evidence type="ECO:0008006" key="5">
    <source>
        <dbReference type="Google" id="ProtNLM"/>
    </source>
</evidence>
<accession>A0ABU3PL22</accession>
<evidence type="ECO:0000256" key="2">
    <source>
        <dbReference type="SAM" id="Phobius"/>
    </source>
</evidence>
<feature type="compositionally biased region" description="Polar residues" evidence="1">
    <location>
        <begin position="50"/>
        <end position="81"/>
    </location>
</feature>
<feature type="compositionally biased region" description="Pro residues" evidence="1">
    <location>
        <begin position="202"/>
        <end position="215"/>
    </location>
</feature>
<dbReference type="Proteomes" id="UP001265983">
    <property type="component" value="Unassembled WGS sequence"/>
</dbReference>
<gene>
    <name evidence="3" type="ORF">P8T80_03910</name>
</gene>
<sequence>MTDTRRFAIFIASGVSAAVFIGVAVWKFGSTDNLASKNESTAGPAVVATTSASGTPVAHNTSTDQPVPSATATPDVSSQDSLSHRAMAQPGSATGMDSQWWEEDIAKRLRNNELPHTAKTRRLPTYDADQPATTTRTTAQQAAPENATPTAPVTPSMPRSEEPVPTPDHNAETSAPNSTPQAPPAQPQLLDQLPHIELPKVLPAPPAAPAPPVTPTPQADTPTSIVEESTVPLIPQLHLSSETSRDNRSTKETSQTAGPREQNAEPSPAPSADARPAAPTVQ</sequence>
<feature type="compositionally biased region" description="Low complexity" evidence="1">
    <location>
        <begin position="127"/>
        <end position="144"/>
    </location>
</feature>
<reference evidence="3 4" key="1">
    <citation type="submission" date="2023-03" db="EMBL/GenBank/DDBJ databases">
        <title>Whole genome sequence of the first Corynebacterium rouxii strains isolated in Brazil: a recent member of Corynebacterium diphtheriae complex.</title>
        <authorList>
            <person name="Vieira V."/>
            <person name="Ramos J.N."/>
            <person name="Araujo M.R.B."/>
            <person name="Baio P.V."/>
            <person name="Sant'Anna L.O."/>
            <person name="Veras J.F.C."/>
            <person name="Vieira E.M.D."/>
            <person name="Sousa M.A.B."/>
            <person name="Camargo C.H."/>
            <person name="Sacchi C.T."/>
            <person name="Campos K.R."/>
            <person name="Santos M.B.N."/>
            <person name="Bokermann S."/>
            <person name="Alvim L.B."/>
            <person name="Santos L.S."/>
            <person name="Mattos-Guaraldi A.L."/>
        </authorList>
    </citation>
    <scope>NUCLEOTIDE SEQUENCE [LARGE SCALE GENOMIC DNA]</scope>
    <source>
        <strain evidence="3 4">70862</strain>
    </source>
</reference>
<proteinExistence type="predicted"/>
<evidence type="ECO:0000313" key="3">
    <source>
        <dbReference type="EMBL" id="MDT9410533.1"/>
    </source>
</evidence>
<feature type="transmembrane region" description="Helical" evidence="2">
    <location>
        <begin position="7"/>
        <end position="26"/>
    </location>
</feature>
<feature type="region of interest" description="Disordered" evidence="1">
    <location>
        <begin position="50"/>
        <end position="98"/>
    </location>
</feature>
<keyword evidence="2" id="KW-1133">Transmembrane helix</keyword>
<keyword evidence="4" id="KW-1185">Reference proteome</keyword>
<evidence type="ECO:0000313" key="4">
    <source>
        <dbReference type="Proteomes" id="UP001265983"/>
    </source>
</evidence>
<name>A0ABU3PL22_9CORY</name>
<comment type="caution">
    <text evidence="3">The sequence shown here is derived from an EMBL/GenBank/DDBJ whole genome shotgun (WGS) entry which is preliminary data.</text>
</comment>
<protein>
    <recommendedName>
        <fullName evidence="5">DNA-directed RNA polymerase II</fullName>
    </recommendedName>
</protein>
<keyword evidence="2" id="KW-0472">Membrane</keyword>
<feature type="compositionally biased region" description="Low complexity" evidence="1">
    <location>
        <begin position="270"/>
        <end position="282"/>
    </location>
</feature>
<feature type="region of interest" description="Disordered" evidence="1">
    <location>
        <begin position="111"/>
        <end position="187"/>
    </location>
</feature>
<evidence type="ECO:0000256" key="1">
    <source>
        <dbReference type="SAM" id="MobiDB-lite"/>
    </source>
</evidence>
<organism evidence="3 4">
    <name type="scientific">Corynebacterium rouxii</name>
    <dbReference type="NCBI Taxonomy" id="2719119"/>
    <lineage>
        <taxon>Bacteria</taxon>
        <taxon>Bacillati</taxon>
        <taxon>Actinomycetota</taxon>
        <taxon>Actinomycetes</taxon>
        <taxon>Mycobacteriales</taxon>
        <taxon>Corynebacteriaceae</taxon>
        <taxon>Corynebacterium</taxon>
    </lineage>
</organism>
<feature type="region of interest" description="Disordered" evidence="1">
    <location>
        <begin position="200"/>
        <end position="282"/>
    </location>
</feature>
<dbReference type="EMBL" id="JARUHM010000008">
    <property type="protein sequence ID" value="MDT9410533.1"/>
    <property type="molecule type" value="Genomic_DNA"/>
</dbReference>